<comment type="caution">
    <text evidence="1">The sequence shown here is derived from an EMBL/GenBank/DDBJ whole genome shotgun (WGS) entry which is preliminary data.</text>
</comment>
<organism evidence="1 2">
    <name type="scientific">Hygrophoropsis aurantiaca</name>
    <dbReference type="NCBI Taxonomy" id="72124"/>
    <lineage>
        <taxon>Eukaryota</taxon>
        <taxon>Fungi</taxon>
        <taxon>Dikarya</taxon>
        <taxon>Basidiomycota</taxon>
        <taxon>Agaricomycotina</taxon>
        <taxon>Agaricomycetes</taxon>
        <taxon>Agaricomycetidae</taxon>
        <taxon>Boletales</taxon>
        <taxon>Coniophorineae</taxon>
        <taxon>Hygrophoropsidaceae</taxon>
        <taxon>Hygrophoropsis</taxon>
    </lineage>
</organism>
<name>A0ACB8ABG2_9AGAM</name>
<reference evidence="1" key="1">
    <citation type="journal article" date="2021" name="New Phytol.">
        <title>Evolutionary innovations through gain and loss of genes in the ectomycorrhizal Boletales.</title>
        <authorList>
            <person name="Wu G."/>
            <person name="Miyauchi S."/>
            <person name="Morin E."/>
            <person name="Kuo A."/>
            <person name="Drula E."/>
            <person name="Varga T."/>
            <person name="Kohler A."/>
            <person name="Feng B."/>
            <person name="Cao Y."/>
            <person name="Lipzen A."/>
            <person name="Daum C."/>
            <person name="Hundley H."/>
            <person name="Pangilinan J."/>
            <person name="Johnson J."/>
            <person name="Barry K."/>
            <person name="LaButti K."/>
            <person name="Ng V."/>
            <person name="Ahrendt S."/>
            <person name="Min B."/>
            <person name="Choi I.G."/>
            <person name="Park H."/>
            <person name="Plett J.M."/>
            <person name="Magnuson J."/>
            <person name="Spatafora J.W."/>
            <person name="Nagy L.G."/>
            <person name="Henrissat B."/>
            <person name="Grigoriev I.V."/>
            <person name="Yang Z.L."/>
            <person name="Xu J."/>
            <person name="Martin F.M."/>
        </authorList>
    </citation>
    <scope>NUCLEOTIDE SEQUENCE</scope>
    <source>
        <strain evidence="1">ATCC 28755</strain>
    </source>
</reference>
<dbReference type="EMBL" id="MU267716">
    <property type="protein sequence ID" value="KAH7910366.1"/>
    <property type="molecule type" value="Genomic_DNA"/>
</dbReference>
<evidence type="ECO:0000313" key="2">
    <source>
        <dbReference type="Proteomes" id="UP000790377"/>
    </source>
</evidence>
<keyword evidence="2" id="KW-1185">Reference proteome</keyword>
<evidence type="ECO:0000313" key="1">
    <source>
        <dbReference type="EMBL" id="KAH7910366.1"/>
    </source>
</evidence>
<sequence>MLVLLGILAVFSFIFYLYGRFNDEKLCQLPPEAKSFSPERFTPELVCKAAQRFSESPVTVNNVLPPKTGRLYIVVGGAGFLGGWIVIQLLQRGEDPRRIRILDIRPPTRPDLKTGDAQKVAFFQVDISDQKAVSDAFQAPWPTSQNGTVPDSEEITVFHTAANIRFYERHIALLPRSSKVNCDGTRNVIDAARSIGVTALIYTSSGSISVRRSRFWLWPWETQPQYFVQVLNDDDNLIPKRHDDFFSNYAASKVLGERTVRAADKSSSGGKLLRTGCIRPGNGVFGPGGDILCGAYLVRKHNPTWVGHTLQSFVYVENCALSHLCYEQRLIELERGSTYPDIGGQAFTITDTGPPVTFGDVHVALNTLDSETVFPTFSTTAMLLVSQIIEALYLSRIFLLQSSSFFNRVIARLIPNITGDIVNLQPPLFALTSVHLIFDDSRARLPPSQGGLGYNGPFTSLTGLCKTADEYFKAGRNGEERSQAGGISFGFGLIRASRGVDKMQKKVNEQLHVETVDVLN</sequence>
<gene>
    <name evidence="1" type="ORF">BJ138DRAFT_1065355</name>
</gene>
<dbReference type="Proteomes" id="UP000790377">
    <property type="component" value="Unassembled WGS sequence"/>
</dbReference>
<proteinExistence type="predicted"/>
<protein>
    <submittedName>
        <fullName evidence="1">3-beta hydroxysteroid dehydrogenase/isomerase family-domain-containing protein</fullName>
    </submittedName>
</protein>
<accession>A0ACB8ABG2</accession>